<gene>
    <name evidence="1" type="ORF">PGA78_13435</name>
</gene>
<evidence type="ECO:0000313" key="1">
    <source>
        <dbReference type="EMBL" id="MDB1565742.1"/>
    </source>
</evidence>
<name>A0AAW6A9F2_LACPA</name>
<protein>
    <submittedName>
        <fullName evidence="1">Uncharacterized protein</fullName>
    </submittedName>
</protein>
<dbReference type="RefSeq" id="WP_272029224.1">
    <property type="nucleotide sequence ID" value="NZ_CP168648.1"/>
</dbReference>
<comment type="caution">
    <text evidence="1">The sequence shown here is derived from an EMBL/GenBank/DDBJ whole genome shotgun (WGS) entry which is preliminary data.</text>
</comment>
<evidence type="ECO:0000313" key="2">
    <source>
        <dbReference type="Proteomes" id="UP001212327"/>
    </source>
</evidence>
<dbReference type="Proteomes" id="UP001212327">
    <property type="component" value="Unassembled WGS sequence"/>
</dbReference>
<reference evidence="1 2" key="1">
    <citation type="submission" date="2023-01" db="EMBL/GenBank/DDBJ databases">
        <title>Complete genome sequence of Lacticaseibacillus paracasei SRCM217440 isolated from Makgeolli.</title>
        <authorList>
            <person name="Yang H.-G."/>
            <person name="Jeong S.-J."/>
            <person name="Ha G.-S."/>
            <person name="Yang H.-J."/>
            <person name="Jeong D.-Y."/>
        </authorList>
    </citation>
    <scope>NUCLEOTIDE SEQUENCE [LARGE SCALE GENOMIC DNA]</scope>
    <source>
        <strain evidence="1 2">SRCM217440</strain>
    </source>
</reference>
<dbReference type="AlphaFoldDB" id="A0AAW6A9F2"/>
<proteinExistence type="predicted"/>
<organism evidence="1 2">
    <name type="scientific">Lacticaseibacillus paracasei</name>
    <name type="common">Lactobacillus paracasei</name>
    <dbReference type="NCBI Taxonomy" id="1597"/>
    <lineage>
        <taxon>Bacteria</taxon>
        <taxon>Bacillati</taxon>
        <taxon>Bacillota</taxon>
        <taxon>Bacilli</taxon>
        <taxon>Lactobacillales</taxon>
        <taxon>Lactobacillaceae</taxon>
        <taxon>Lacticaseibacillus</taxon>
    </lineage>
</organism>
<dbReference type="EMBL" id="JAQLSF010000001">
    <property type="protein sequence ID" value="MDB1565742.1"/>
    <property type="molecule type" value="Genomic_DNA"/>
</dbReference>
<accession>A0AAW6A9F2</accession>
<sequence length="434" mass="50047">MHDVYIDEKGPQEHIRVNSTDLQGKRKNDPSNRFKIGNDNMTDYVMAAIDIPNQNSDVLKSRFEELETNYLLHSENSGELKGAQVLKGKKFQYGIGSMPTRETRFYTSLIELLMSQDVKLCLVTQSKTASIITQRLHFWILEAAKREKVSYITLAYTLAKYATNEASGLVLQELQNSDKTVYQILSIIKADLRRFIREHKNVARMQLQNGAFSDVLKIIGKSQNIKTNDTAHSGEFEWGKVDYSLSLWLEERQLLGEDDSYRLFLDEGIRKDVFSSEHYSDIREDCNSKEIYGIRIADFMATIFGKMISKLALATLYNPEEPGNTVYLSEEWFFLNQEQLKLGHLLYQFSMDTGLQYSFNNDTFFDDAIALQAYLTYVNEFSDYEHLKQEGDGFEEFKIYQQMAQQRFALMATVPHYLGEDSEQAISAGLIKPF</sequence>